<sequence>MTDLNHIFSKRTKEINDYLAFIEIMIEGNTKIESADGEVIKVTGYISSSLKASLFLMLYNLIESTVSRSIESIHNVVTTEGLTYSEINHQIKQLWLDYYLSNQDAKISKLAIDFISGSFSKKKVNIEFRDYVNKKTIFSGNLDALKIREISASYGFAIRKKKLGEKLVVVKSLRNKLAHGDLSFTECGRDYVISQLKSITKDVINFLEYFLKKVEEFIEHKKYKIVLHENQVTN</sequence>
<dbReference type="Proteomes" id="UP000248827">
    <property type="component" value="Unassembled WGS sequence"/>
</dbReference>
<comment type="caution">
    <text evidence="2">The sequence shown here is derived from an EMBL/GenBank/DDBJ whole genome shotgun (WGS) entry which is preliminary data.</text>
</comment>
<proteinExistence type="predicted"/>
<feature type="domain" description="MAE-28990/MAE-18760-like HEPN" evidence="1">
    <location>
        <begin position="6"/>
        <end position="223"/>
    </location>
</feature>
<evidence type="ECO:0000313" key="2">
    <source>
        <dbReference type="EMBL" id="RAI84443.1"/>
    </source>
</evidence>
<protein>
    <recommendedName>
        <fullName evidence="1">MAE-28990/MAE-18760-like HEPN domain-containing protein</fullName>
    </recommendedName>
</protein>
<dbReference type="RefSeq" id="WP_111621516.1">
    <property type="nucleotide sequence ID" value="NZ_QLLI01000025.1"/>
</dbReference>
<dbReference type="InterPro" id="IPR040788">
    <property type="entry name" value="HEPN_MAE_28990"/>
</dbReference>
<keyword evidence="3" id="KW-1185">Reference proteome</keyword>
<dbReference type="EMBL" id="QLLI01000025">
    <property type="protein sequence ID" value="RAI84443.1"/>
    <property type="molecule type" value="Genomic_DNA"/>
</dbReference>
<organism evidence="2 3">
    <name type="scientific">Paenibacillus pabuli</name>
    <dbReference type="NCBI Taxonomy" id="1472"/>
    <lineage>
        <taxon>Bacteria</taxon>
        <taxon>Bacillati</taxon>
        <taxon>Bacillota</taxon>
        <taxon>Bacilli</taxon>
        <taxon>Bacillales</taxon>
        <taxon>Paenibacillaceae</taxon>
        <taxon>Paenibacillus</taxon>
    </lineage>
</organism>
<reference evidence="2 3" key="1">
    <citation type="submission" date="2018-06" db="EMBL/GenBank/DDBJ databases">
        <title>Freshwater and sediment microbial communities from various areas in North America, analyzing microbe dynamics in response to fracking.</title>
        <authorList>
            <person name="Lamendella R."/>
        </authorList>
    </citation>
    <scope>NUCLEOTIDE SEQUENCE [LARGE SCALE GENOMIC DNA]</scope>
    <source>
        <strain evidence="2 3">NG-13</strain>
    </source>
</reference>
<evidence type="ECO:0000313" key="3">
    <source>
        <dbReference type="Proteomes" id="UP000248827"/>
    </source>
</evidence>
<name>A0ABX9BBJ8_9BACL</name>
<gene>
    <name evidence="2" type="ORF">DET54_12521</name>
</gene>
<accession>A0ABX9BBJ8</accession>
<dbReference type="Pfam" id="PF18737">
    <property type="entry name" value="HEPN_MAE_28990"/>
    <property type="match status" value="1"/>
</dbReference>
<evidence type="ECO:0000259" key="1">
    <source>
        <dbReference type="Pfam" id="PF18737"/>
    </source>
</evidence>